<evidence type="ECO:0000313" key="4">
    <source>
        <dbReference type="Proteomes" id="UP001497392"/>
    </source>
</evidence>
<dbReference type="InterPro" id="IPR002921">
    <property type="entry name" value="Fungal_lipase-type"/>
</dbReference>
<keyword evidence="4" id="KW-1185">Reference proteome</keyword>
<dbReference type="PANTHER" id="PTHR46023">
    <property type="entry name" value="LIPASE CLASS 3 PROTEIN-LIKE"/>
    <property type="match status" value="1"/>
</dbReference>
<evidence type="ECO:0000259" key="2">
    <source>
        <dbReference type="Pfam" id="PF01764"/>
    </source>
</evidence>
<feature type="compositionally biased region" description="Polar residues" evidence="1">
    <location>
        <begin position="537"/>
        <end position="550"/>
    </location>
</feature>
<dbReference type="EMBL" id="CAXHTA020000020">
    <property type="protein sequence ID" value="CAL5229339.1"/>
    <property type="molecule type" value="Genomic_DNA"/>
</dbReference>
<accession>A0ABP1GAU8</accession>
<feature type="region of interest" description="Disordered" evidence="1">
    <location>
        <begin position="687"/>
        <end position="898"/>
    </location>
</feature>
<feature type="region of interest" description="Disordered" evidence="1">
    <location>
        <begin position="532"/>
        <end position="551"/>
    </location>
</feature>
<feature type="domain" description="Fungal lipase-type" evidence="2">
    <location>
        <begin position="332"/>
        <end position="465"/>
    </location>
</feature>
<evidence type="ECO:0000256" key="1">
    <source>
        <dbReference type="SAM" id="MobiDB-lite"/>
    </source>
</evidence>
<feature type="compositionally biased region" description="Basic and acidic residues" evidence="1">
    <location>
        <begin position="835"/>
        <end position="857"/>
    </location>
</feature>
<dbReference type="PANTHER" id="PTHR46023:SF6">
    <property type="entry name" value="LIPASE CLASS 3 FAMILY PROTEIN"/>
    <property type="match status" value="1"/>
</dbReference>
<feature type="compositionally biased region" description="Polar residues" evidence="1">
    <location>
        <begin position="688"/>
        <end position="707"/>
    </location>
</feature>
<comment type="caution">
    <text evidence="3">The sequence shown here is derived from an EMBL/GenBank/DDBJ whole genome shotgun (WGS) entry which is preliminary data.</text>
</comment>
<sequence length="976" mass="103880">MGKDESNILYENQRYYGPMGWQAPALLERSQWSTADGNSVTIASTPKSDSDDGWEIIANHSTDSEGWTYGHLDYSRPGGRSSQRASDFVRRRAWRHDGGNIDLHASSDGVLSAAAEAGQQEGPARAAAAGAQAALSSLVSPVFSMQGVRARKQTEFEKRKAAFAKLLGLLLSMMKRRALYDVIPLDPTAWPVLLAAHREELRTTMAEQAVTNKVDLSAMQAPGAQDEEMRDAQSLHMNLLQALLCAGMHSRAAYGYAMAAGHLSSLLNFALLQTVHQFDFCAAGGASGEANNEAVFKLAGIRPGHLLMAEWNNSVGRPCHYVAADLANHCIVVAIRGSLEIGDMLSDVAAAPMEMTLLGIQGKVHEGMMQAATFVHTNAYEALQAAAERFPGWPVMLTGHSMGGGVAAILAALLRDGGAPAGLGPASCIAFGCAAVFSMELAEAVSSFTTSVIYGADIVPRVSAASVEAAFMELAAASPVRTAAANFGRRVHSTLEGLKVDWRVSVKPPRLGRGLGSMPEVKEVEMLSVPEHGRGAQQRQVSDPSTSTAAPGTVVNAASFVADQHPRVEANGHAERSPQPSTMGVMDDVTRSPCEGAVHRLQMLRQASEARLASHALGGSPGPTGYPVCLSDTEDDDQLHEVTDAEAADARAAEAAAARKFGGPDHPEPLYMPGRVLWMIPPEEATEDNLSSTDVSLAASPNPSPRSSLEEAFLQPVREQAQANKEAIAAAGHAGRRADQLGAANDTAQKHQAPQQRQASLNTDTRHKLAKASLSAREDTLDQHPNSTGRNNLAKRKPNSREESKEQRGAMPGSGGIAETSAGPARQQHASRLSPSRDKRSREEPGTERSSRAERSSKARRQSVDGPASPQAPAGLPALPRANSGSSQGSDSSRERASLAARLLGNSWLGDMKGRLDEALGRGPKEQGGASEASRDERRRPTVALVDRQLFERILFSFDTMPHHLPDTYLSAVQQL</sequence>
<proteinExistence type="predicted"/>
<gene>
    <name evidence="3" type="primary">g12645</name>
    <name evidence="3" type="ORF">VP750_LOCUS11245</name>
</gene>
<dbReference type="SUPFAM" id="SSF53474">
    <property type="entry name" value="alpha/beta-Hydrolases"/>
    <property type="match status" value="1"/>
</dbReference>
<feature type="region of interest" description="Disordered" evidence="1">
    <location>
        <begin position="914"/>
        <end position="941"/>
    </location>
</feature>
<evidence type="ECO:0000313" key="3">
    <source>
        <dbReference type="EMBL" id="CAL5229339.1"/>
    </source>
</evidence>
<dbReference type="Gene3D" id="3.40.50.1820">
    <property type="entry name" value="alpha/beta hydrolase"/>
    <property type="match status" value="1"/>
</dbReference>
<name>A0ABP1GAU8_9CHLO</name>
<dbReference type="CDD" id="cd00519">
    <property type="entry name" value="Lipase_3"/>
    <property type="match status" value="1"/>
</dbReference>
<dbReference type="Proteomes" id="UP001497392">
    <property type="component" value="Unassembled WGS sequence"/>
</dbReference>
<dbReference type="InterPro" id="IPR029058">
    <property type="entry name" value="AB_hydrolase_fold"/>
</dbReference>
<feature type="compositionally biased region" description="Polar residues" evidence="1">
    <location>
        <begin position="746"/>
        <end position="763"/>
    </location>
</feature>
<feature type="compositionally biased region" description="Basic and acidic residues" evidence="1">
    <location>
        <begin position="799"/>
        <end position="808"/>
    </location>
</feature>
<feature type="compositionally biased region" description="Basic and acidic residues" evidence="1">
    <location>
        <begin position="914"/>
        <end position="925"/>
    </location>
</feature>
<organism evidence="3 4">
    <name type="scientific">Coccomyxa viridis</name>
    <dbReference type="NCBI Taxonomy" id="1274662"/>
    <lineage>
        <taxon>Eukaryota</taxon>
        <taxon>Viridiplantae</taxon>
        <taxon>Chlorophyta</taxon>
        <taxon>core chlorophytes</taxon>
        <taxon>Trebouxiophyceae</taxon>
        <taxon>Trebouxiophyceae incertae sedis</taxon>
        <taxon>Coccomyxaceae</taxon>
        <taxon>Coccomyxa</taxon>
    </lineage>
</organism>
<reference evidence="3 4" key="1">
    <citation type="submission" date="2024-06" db="EMBL/GenBank/DDBJ databases">
        <authorList>
            <person name="Kraege A."/>
            <person name="Thomma B."/>
        </authorList>
    </citation>
    <scope>NUCLEOTIDE SEQUENCE [LARGE SCALE GENOMIC DNA]</scope>
</reference>
<dbReference type="Pfam" id="PF01764">
    <property type="entry name" value="Lipase_3"/>
    <property type="match status" value="1"/>
</dbReference>
<protein>
    <submittedName>
        <fullName evidence="3">G12645 protein</fullName>
    </submittedName>
</protein>
<feature type="compositionally biased region" description="Low complexity" evidence="1">
    <location>
        <begin position="719"/>
        <end position="733"/>
    </location>
</feature>